<accession>F1TIC7</accession>
<dbReference type="RefSeq" id="WP_004622379.1">
    <property type="nucleotide sequence ID" value="NZ_ACXX02000019.1"/>
</dbReference>
<feature type="transmembrane region" description="Helical" evidence="1">
    <location>
        <begin position="27"/>
        <end position="44"/>
    </location>
</feature>
<reference evidence="2" key="2">
    <citation type="submission" date="2011-01" db="EMBL/GenBank/DDBJ databases">
        <title>The Non-contiguous Finished genome of Clostridium papyrosolvens.</title>
        <authorList>
            <person name="Lucas S."/>
            <person name="Copeland A."/>
            <person name="Lapidus A."/>
            <person name="Cheng J.-F."/>
            <person name="Goodwin L."/>
            <person name="Pitluck S."/>
            <person name="Misra M."/>
            <person name="Chertkov O."/>
            <person name="Detter J.C."/>
            <person name="Han C."/>
            <person name="Tapia R."/>
            <person name="Land M."/>
            <person name="Hauser L."/>
            <person name="Kyrpides N."/>
            <person name="Ivanova N."/>
            <person name="Pagani I."/>
            <person name="Mouttaki H."/>
            <person name="He Z."/>
            <person name="Zhou J."/>
            <person name="Hemme C.L."/>
            <person name="Woyke T."/>
        </authorList>
    </citation>
    <scope>NUCLEOTIDE SEQUENCE [LARGE SCALE GENOMIC DNA]</scope>
    <source>
        <strain evidence="2">DSM 2782</strain>
    </source>
</reference>
<dbReference type="AlphaFoldDB" id="F1TIC7"/>
<feature type="transmembrane region" description="Helical" evidence="1">
    <location>
        <begin position="160"/>
        <end position="180"/>
    </location>
</feature>
<proteinExistence type="predicted"/>
<dbReference type="EMBL" id="ACXX02000019">
    <property type="protein sequence ID" value="EGD45905.1"/>
    <property type="molecule type" value="Genomic_DNA"/>
</dbReference>
<organism evidence="2 3">
    <name type="scientific">Ruminiclostridium papyrosolvens DSM 2782</name>
    <dbReference type="NCBI Taxonomy" id="588581"/>
    <lineage>
        <taxon>Bacteria</taxon>
        <taxon>Bacillati</taxon>
        <taxon>Bacillota</taxon>
        <taxon>Clostridia</taxon>
        <taxon>Eubacteriales</taxon>
        <taxon>Oscillospiraceae</taxon>
        <taxon>Ruminiclostridium</taxon>
    </lineage>
</organism>
<feature type="transmembrane region" description="Helical" evidence="1">
    <location>
        <begin position="51"/>
        <end position="74"/>
    </location>
</feature>
<comment type="caution">
    <text evidence="2">The sequence shown here is derived from an EMBL/GenBank/DDBJ whole genome shotgun (WGS) entry which is preliminary data.</text>
</comment>
<protein>
    <submittedName>
        <fullName evidence="2">Membrane protein</fullName>
    </submittedName>
</protein>
<evidence type="ECO:0000313" key="2">
    <source>
        <dbReference type="EMBL" id="EGD45905.1"/>
    </source>
</evidence>
<name>F1TIC7_9FIRM</name>
<dbReference type="STRING" id="588581.Cpap_0275"/>
<keyword evidence="1" id="KW-0812">Transmembrane</keyword>
<keyword evidence="3" id="KW-1185">Reference proteome</keyword>
<dbReference type="OrthoDB" id="1681403at2"/>
<reference evidence="2" key="1">
    <citation type="submission" date="2009-07" db="EMBL/GenBank/DDBJ databases">
        <authorList>
            <consortium name="US DOE Joint Genome Institute (JGI-PGF)"/>
            <person name="Lucas S."/>
            <person name="Copeland A."/>
            <person name="Lapidus A."/>
            <person name="Glavina del Rio T."/>
            <person name="Tice H."/>
            <person name="Bruce D."/>
            <person name="Goodwin L."/>
            <person name="Pitluck S."/>
            <person name="Larimer F."/>
            <person name="Land M.L."/>
            <person name="Mouttaki H."/>
            <person name="He Z."/>
            <person name="Zhou J."/>
            <person name="Hemme C.L."/>
        </authorList>
    </citation>
    <scope>NUCLEOTIDE SEQUENCE [LARGE SCALE GENOMIC DNA]</scope>
    <source>
        <strain evidence="2">DSM 2782</strain>
    </source>
</reference>
<dbReference type="eggNOG" id="ENOG502Z7ZI">
    <property type="taxonomic scope" value="Bacteria"/>
</dbReference>
<feature type="transmembrane region" description="Helical" evidence="1">
    <location>
        <begin position="318"/>
        <end position="339"/>
    </location>
</feature>
<keyword evidence="1" id="KW-0472">Membrane</keyword>
<keyword evidence="1" id="KW-1133">Transmembrane helix</keyword>
<sequence length="411" mass="47055">MIGKNPRRQVAYLSILGTTQLHLRNPYVIAWWSAAFPGMGHLLLSKYIRGFFLFIFEVTVNLQAHINTAILYSFTGRFELAKNVLDKRWLILYCSLYIFSVWDSYRTTVDINNNYILAVREDARISSFKLGSMEFNYLDKRSPLVSAIWSLLMPGTGQLFINRIVMAVFIVIWWIVIAYLSNILPAIHYTFTGNFGYVKPAINAHWALNISSVYMFAMYDAYSNTVENNKLFDREQAKFLQREYQSKSFDIPSKKKSIRGDIMHIIATFEHTIYLEKAISEIEMQGIPKEDILAVPMDKRDEKRKVFDSIHQSDGLSLVDLAAILGTIFMLLGTIYGFLLKLGPIIWGLIGLVTGFIAGLLIKLIITRKSSNRQENEKATEVVLIIKCEEGKSNMVKNVFWNNHALGISNI</sequence>
<gene>
    <name evidence="2" type="ORF">Cpap_0275</name>
</gene>
<evidence type="ECO:0000256" key="1">
    <source>
        <dbReference type="SAM" id="Phobius"/>
    </source>
</evidence>
<evidence type="ECO:0000313" key="3">
    <source>
        <dbReference type="Proteomes" id="UP000003860"/>
    </source>
</evidence>
<feature type="transmembrane region" description="Helical" evidence="1">
    <location>
        <begin position="345"/>
        <end position="366"/>
    </location>
</feature>
<dbReference type="Proteomes" id="UP000003860">
    <property type="component" value="Unassembled WGS sequence"/>
</dbReference>